<name>A0A7U7J4I7_9GAMM</name>
<evidence type="ECO:0000313" key="2">
    <source>
        <dbReference type="Proteomes" id="UP000019184"/>
    </source>
</evidence>
<dbReference type="EMBL" id="CBTK010000147">
    <property type="protein sequence ID" value="CDH45390.1"/>
    <property type="molecule type" value="Genomic_DNA"/>
</dbReference>
<reference evidence="1 2" key="1">
    <citation type="journal article" date="2014" name="ISME J.">
        <title>Candidatus Competibacter-lineage genomes retrieved from metagenomes reveal functional metabolic diversity.</title>
        <authorList>
            <person name="McIlroy S.J."/>
            <person name="Albertsen M."/>
            <person name="Andresen E.K."/>
            <person name="Saunders A.M."/>
            <person name="Kristiansen R."/>
            <person name="Stokholm-Bjerregaard M."/>
            <person name="Nielsen K.L."/>
            <person name="Nielsen P.H."/>
        </authorList>
    </citation>
    <scope>NUCLEOTIDE SEQUENCE [LARGE SCALE GENOMIC DNA]</scope>
    <source>
        <strain evidence="1 2">Run_B_J11</strain>
    </source>
</reference>
<dbReference type="Proteomes" id="UP000019184">
    <property type="component" value="Unassembled WGS sequence"/>
</dbReference>
<dbReference type="AlphaFoldDB" id="A0A7U7J4I7"/>
<protein>
    <submittedName>
        <fullName evidence="1">Uncharacterized protein</fullName>
    </submittedName>
</protein>
<proteinExistence type="predicted"/>
<gene>
    <name evidence="1" type="ORF">BN874_2300009</name>
</gene>
<comment type="caution">
    <text evidence="1">The sequence shown here is derived from an EMBL/GenBank/DDBJ whole genome shotgun (WGS) entry which is preliminary data.</text>
</comment>
<keyword evidence="2" id="KW-1185">Reference proteome</keyword>
<organism evidence="1 2">
    <name type="scientific">Candidatus Contendobacter odensis Run_B_J11</name>
    <dbReference type="NCBI Taxonomy" id="1400861"/>
    <lineage>
        <taxon>Bacteria</taxon>
        <taxon>Pseudomonadati</taxon>
        <taxon>Pseudomonadota</taxon>
        <taxon>Gammaproteobacteria</taxon>
        <taxon>Candidatus Competibacteraceae</taxon>
        <taxon>Candidatus Contendibacter</taxon>
    </lineage>
</organism>
<sequence length="61" mass="6816">MRSTKSLWAMGFPPVDPTIGYHPNLSKLLRQPTSLMDSSQALSPCPFCIQYQQPLKSPVQP</sequence>
<accession>A0A7U7J4I7</accession>
<evidence type="ECO:0000313" key="1">
    <source>
        <dbReference type="EMBL" id="CDH45390.1"/>
    </source>
</evidence>